<dbReference type="InterPro" id="IPR000064">
    <property type="entry name" value="NLP_P60_dom"/>
</dbReference>
<evidence type="ECO:0000313" key="7">
    <source>
        <dbReference type="Proteomes" id="UP001596096"/>
    </source>
</evidence>
<dbReference type="InterPro" id="IPR023346">
    <property type="entry name" value="Lysozyme-like_dom_sf"/>
</dbReference>
<protein>
    <submittedName>
        <fullName evidence="6">C40 family peptidase</fullName>
    </submittedName>
</protein>
<name>A0ABW1BM57_9ACTN</name>
<dbReference type="PANTHER" id="PTHR47359">
    <property type="entry name" value="PEPTIDOGLYCAN DL-ENDOPEPTIDASE CWLO"/>
    <property type="match status" value="1"/>
</dbReference>
<dbReference type="InterPro" id="IPR051794">
    <property type="entry name" value="PG_Endopeptidase_C40"/>
</dbReference>
<keyword evidence="2" id="KW-0645">Protease</keyword>
<keyword evidence="3" id="KW-0378">Hydrolase</keyword>
<evidence type="ECO:0000256" key="3">
    <source>
        <dbReference type="ARBA" id="ARBA00022801"/>
    </source>
</evidence>
<keyword evidence="7" id="KW-1185">Reference proteome</keyword>
<proteinExistence type="inferred from homology"/>
<keyword evidence="4" id="KW-0788">Thiol protease</keyword>
<evidence type="ECO:0000256" key="4">
    <source>
        <dbReference type="ARBA" id="ARBA00022807"/>
    </source>
</evidence>
<dbReference type="SUPFAM" id="SSF53955">
    <property type="entry name" value="Lysozyme-like"/>
    <property type="match status" value="1"/>
</dbReference>
<dbReference type="SUPFAM" id="SSF54001">
    <property type="entry name" value="Cysteine proteinases"/>
    <property type="match status" value="1"/>
</dbReference>
<dbReference type="PANTHER" id="PTHR47359:SF3">
    <property type="entry name" value="NLP_P60 DOMAIN-CONTAINING PROTEIN-RELATED"/>
    <property type="match status" value="1"/>
</dbReference>
<feature type="domain" description="NlpC/P60" evidence="5">
    <location>
        <begin position="278"/>
        <end position="416"/>
    </location>
</feature>
<organism evidence="6 7">
    <name type="scientific">Nonomuraea harbinensis</name>
    <dbReference type="NCBI Taxonomy" id="1286938"/>
    <lineage>
        <taxon>Bacteria</taxon>
        <taxon>Bacillati</taxon>
        <taxon>Actinomycetota</taxon>
        <taxon>Actinomycetes</taxon>
        <taxon>Streptosporangiales</taxon>
        <taxon>Streptosporangiaceae</taxon>
        <taxon>Nonomuraea</taxon>
    </lineage>
</organism>
<gene>
    <name evidence="6" type="ORF">ACFPUY_03625</name>
</gene>
<evidence type="ECO:0000259" key="5">
    <source>
        <dbReference type="PROSITE" id="PS51935"/>
    </source>
</evidence>
<dbReference type="Proteomes" id="UP001596096">
    <property type="component" value="Unassembled WGS sequence"/>
</dbReference>
<accession>A0ABW1BM57</accession>
<dbReference type="RefSeq" id="WP_246639883.1">
    <property type="nucleotide sequence ID" value="NZ_JAHKRN010000012.1"/>
</dbReference>
<comment type="caution">
    <text evidence="6">The sequence shown here is derived from an EMBL/GenBank/DDBJ whole genome shotgun (WGS) entry which is preliminary data.</text>
</comment>
<sequence length="416" mass="43557">MIVESGLTKVLVMGGALVSGVVVISGASGGAQYASTYANTVCSYAFVPATLPEAAASWGASRLSSAQLAHAKGIVDAARALRLPRRAAEIAIAIALQESGLDNSAVGDPGKAFGLFQQRPDSGWGTRAQVSTPDYAARAFYKRLIKVPGWETMPLTKAAAIVQRPRQDLRGEYAKHERKARTLTATLWKPTRVAASPGTSHVRLSASEKAELRQAIQTAAALGTPRSSAIDDVASALAEQTGRDDQTEIRRHAEKAITAIAGDLCAELSAGDISLATAGRGAVAVRAALAMRGVPYSWGGGGPNGPSYGIGRGAGTKGFDCSGLAEYAWAKAGVRVGGDTSMQWNSGTRVPRSQIRPGDLIFFAYNLKNPATIHHVGIAIDATRMVHAPSTGSTVRIEGWAGVPYREREFIGIVRP</sequence>
<dbReference type="Gene3D" id="3.90.1720.10">
    <property type="entry name" value="endopeptidase domain like (from Nostoc punctiforme)"/>
    <property type="match status" value="1"/>
</dbReference>
<dbReference type="Pfam" id="PF00877">
    <property type="entry name" value="NLPC_P60"/>
    <property type="match status" value="1"/>
</dbReference>
<evidence type="ECO:0000256" key="2">
    <source>
        <dbReference type="ARBA" id="ARBA00022670"/>
    </source>
</evidence>
<dbReference type="InterPro" id="IPR038765">
    <property type="entry name" value="Papain-like_cys_pep_sf"/>
</dbReference>
<evidence type="ECO:0000256" key="1">
    <source>
        <dbReference type="ARBA" id="ARBA00007074"/>
    </source>
</evidence>
<evidence type="ECO:0000313" key="6">
    <source>
        <dbReference type="EMBL" id="MFC5814157.1"/>
    </source>
</evidence>
<reference evidence="7" key="1">
    <citation type="journal article" date="2019" name="Int. J. Syst. Evol. Microbiol.">
        <title>The Global Catalogue of Microorganisms (GCM) 10K type strain sequencing project: providing services to taxonomists for standard genome sequencing and annotation.</title>
        <authorList>
            <consortium name="The Broad Institute Genomics Platform"/>
            <consortium name="The Broad Institute Genome Sequencing Center for Infectious Disease"/>
            <person name="Wu L."/>
            <person name="Ma J."/>
        </authorList>
    </citation>
    <scope>NUCLEOTIDE SEQUENCE [LARGE SCALE GENOMIC DNA]</scope>
    <source>
        <strain evidence="7">CGMCC 4.7106</strain>
    </source>
</reference>
<dbReference type="PROSITE" id="PS51935">
    <property type="entry name" value="NLPC_P60"/>
    <property type="match status" value="1"/>
</dbReference>
<dbReference type="EMBL" id="JBHSNW010000001">
    <property type="protein sequence ID" value="MFC5814157.1"/>
    <property type="molecule type" value="Genomic_DNA"/>
</dbReference>
<comment type="similarity">
    <text evidence="1">Belongs to the peptidase C40 family.</text>
</comment>